<dbReference type="EMBL" id="AP012057">
    <property type="protein sequence ID" value="BAN04146.1"/>
    <property type="molecule type" value="Genomic_DNA"/>
</dbReference>
<gene>
    <name evidence="3" type="ORF">YM304_38320</name>
</gene>
<dbReference type="PANTHER" id="PTHR19328:SF13">
    <property type="entry name" value="HIPL1 PROTEIN"/>
    <property type="match status" value="1"/>
</dbReference>
<dbReference type="InterPro" id="IPR011042">
    <property type="entry name" value="6-blade_b-propeller_TolB-like"/>
</dbReference>
<evidence type="ECO:0000256" key="1">
    <source>
        <dbReference type="SAM" id="SignalP"/>
    </source>
</evidence>
<feature type="signal peptide" evidence="1">
    <location>
        <begin position="1"/>
        <end position="23"/>
    </location>
</feature>
<dbReference type="RefSeq" id="WP_015443393.1">
    <property type="nucleotide sequence ID" value="NC_020520.1"/>
</dbReference>
<proteinExistence type="predicted"/>
<dbReference type="PANTHER" id="PTHR19328">
    <property type="entry name" value="HEDGEHOG-INTERACTING PROTEIN"/>
    <property type="match status" value="1"/>
</dbReference>
<evidence type="ECO:0000259" key="2">
    <source>
        <dbReference type="Pfam" id="PF07995"/>
    </source>
</evidence>
<accession>A0A6C7EJK6</accession>
<sequence>MRRLSIMLSVALLGATVALTNTAVPTAAALPSGFSDELVADVNRPTAVEALPDGSVIVLEQGGTIQRITRAADGEATVTSMGSLTVCSNSERGLLGFTPDPDFFLSGYVYVYYTIPSTQPGGCHNRVSRFVMTATGLDVGSEFVLVDNISSNAGNHNGGDVEIGNDGHLYIAVGDAGRDPRNDSGSAGNNDAAQDLSLLNGKILRVDRATGRAVDGNPFTATGSGGVECRLRGNDTTTPNTPCQEIFASGLRNPYRFAFDPNTSATRFFINDVGQSTREEINEGKLNANYGWPEREGQCPQGDNPPCDEPRFGLTDPIEDYGRDRGLYITAGAFVPDGVWPAEFDGGYLFADGAFGDIWLRDADGDVDYDDPVVEAIQPTDMTFVHEPTGTALWYVQQDGEVHRVAAPSPVAAPDSGALRYEPLDAMDRRFDSREQTPAAPLRAGQTRLIDVDAPADAVAAMVNITLVRPAVSGSYATAWEPRTFRPTTSNVNAPGGSNVGNSSIVPLDADGRLMLYTSVTTGVVVDVAGFFFDAPDALAAGRFVALPPARLVDTRDPVSDTNEYGGIDGSDDVRVPVAGKLGVPSDLGQISAVAVVIAGINNEGSSGGFATAYPSGGDVPLASSVNVNGDNDVRANLAILPVGGADGSIDVLMQGVDNLTVDVAGYFTGDDSEVDGAGRFHLSAPTREYDSRTGEGPAGLGLSGTGTINPTVPDDASAIAQNLTLAPSGGRGFVTAYPTDPRPTVSSLNASGPGQIRGALGFVTLADDGSERIYASADNALVIDRFGWFE</sequence>
<evidence type="ECO:0000313" key="3">
    <source>
        <dbReference type="EMBL" id="BAN04146.1"/>
    </source>
</evidence>
<dbReference type="InterPro" id="IPR012938">
    <property type="entry name" value="Glc/Sorbosone_DH"/>
</dbReference>
<dbReference type="InterPro" id="IPR011041">
    <property type="entry name" value="Quinoprot_gluc/sorb_DH_b-prop"/>
</dbReference>
<organism evidence="3 4">
    <name type="scientific">Ilumatobacter coccineus (strain NBRC 103263 / KCTC 29153 / YM16-304)</name>
    <dbReference type="NCBI Taxonomy" id="1313172"/>
    <lineage>
        <taxon>Bacteria</taxon>
        <taxon>Bacillati</taxon>
        <taxon>Actinomycetota</taxon>
        <taxon>Acidimicrobiia</taxon>
        <taxon>Acidimicrobiales</taxon>
        <taxon>Ilumatobacteraceae</taxon>
        <taxon>Ilumatobacter</taxon>
    </lineage>
</organism>
<reference evidence="3 4" key="1">
    <citation type="journal article" date="2013" name="Int. J. Syst. Evol. Microbiol.">
        <title>Ilumatobacter nonamiense sp. nov. and Ilumatobacter coccineum sp. nov., isolated from seashore sand.</title>
        <authorList>
            <person name="Matsumoto A."/>
            <person name="Kasai H."/>
            <person name="Matsuo Y."/>
            <person name="Shizuri Y."/>
            <person name="Ichikawa N."/>
            <person name="Fujita N."/>
            <person name="Omura S."/>
            <person name="Takahashi Y."/>
        </authorList>
    </citation>
    <scope>NUCLEOTIDE SEQUENCE [LARGE SCALE GENOMIC DNA]</scope>
    <source>
        <strain evidence="4">NBRC 103263 / KCTC 29153 / YM16-304</strain>
    </source>
</reference>
<dbReference type="Gene3D" id="2.120.10.30">
    <property type="entry name" value="TolB, C-terminal domain"/>
    <property type="match status" value="1"/>
</dbReference>
<name>A0A6C7EJK6_ILUCY</name>
<feature type="domain" description="Glucose/Sorbosone dehydrogenase" evidence="2">
    <location>
        <begin position="43"/>
        <end position="320"/>
    </location>
</feature>
<keyword evidence="4" id="KW-1185">Reference proteome</keyword>
<keyword evidence="1" id="KW-0732">Signal</keyword>
<dbReference type="Proteomes" id="UP000011863">
    <property type="component" value="Chromosome"/>
</dbReference>
<dbReference type="OrthoDB" id="6402258at2"/>
<dbReference type="KEGG" id="aym:YM304_38320"/>
<evidence type="ECO:0000313" key="4">
    <source>
        <dbReference type="Proteomes" id="UP000011863"/>
    </source>
</evidence>
<dbReference type="Pfam" id="PF07995">
    <property type="entry name" value="GSDH"/>
    <property type="match status" value="1"/>
</dbReference>
<protein>
    <recommendedName>
        <fullName evidence="2">Glucose/Sorbosone dehydrogenase domain-containing protein</fullName>
    </recommendedName>
</protein>
<dbReference type="AlphaFoldDB" id="A0A6C7EJK6"/>
<feature type="chain" id="PRO_5038700373" description="Glucose/Sorbosone dehydrogenase domain-containing protein" evidence="1">
    <location>
        <begin position="24"/>
        <end position="791"/>
    </location>
</feature>
<dbReference type="SUPFAM" id="SSF50952">
    <property type="entry name" value="Soluble quinoprotein glucose dehydrogenase"/>
    <property type="match status" value="1"/>
</dbReference>